<sequence length="348" mass="40295">MAYFTVKELSLRLQRELLSSCVGSLRNGEVRVDYRNVQKSVYRPFRARRDVTPKYAGVEQVAIDPGSEPMIFSRLFKPFIYTIGFSATCLVGATIWQYENMRTKYIDSKTWTWGFTRHVEKKGTIRQELNHWWRNRTEGEKVFIPICALNCIVFAAWRFRRFQPTMAKYFLSTPSRKNLCWPMFLSSFSHVSIIHLAANMFVLHSFSNILCHTLGKEQFVGLYLSSGVVSSFASYFYKIVSKNSGFTLGASGAIMAMVSYICFHNPEEKLYILFLPFFTFQAGAAIKAIMAFDAAGLIFSWKFLDHAAHLGGALLGIAWYQWGNRYIWQKREPILEKWHEFRGTGRKR</sequence>
<evidence type="ECO:0000256" key="3">
    <source>
        <dbReference type="ARBA" id="ARBA00009045"/>
    </source>
</evidence>
<dbReference type="OrthoDB" id="10260614at2759"/>
<feature type="transmembrane region" description="Helical" evidence="9">
    <location>
        <begin position="142"/>
        <end position="159"/>
    </location>
</feature>
<evidence type="ECO:0000256" key="4">
    <source>
        <dbReference type="ARBA" id="ARBA00013039"/>
    </source>
</evidence>
<proteinExistence type="inferred from homology"/>
<evidence type="ECO:0000256" key="5">
    <source>
        <dbReference type="ARBA" id="ARBA00022692"/>
    </source>
</evidence>
<dbReference type="Proteomes" id="UP001152759">
    <property type="component" value="Chromosome 7"/>
</dbReference>
<dbReference type="GO" id="GO:0016020">
    <property type="term" value="C:membrane"/>
    <property type="evidence" value="ECO:0007669"/>
    <property type="project" value="UniProtKB-SubCell"/>
</dbReference>
<feature type="transmembrane region" description="Helical" evidence="9">
    <location>
        <begin position="179"/>
        <end position="198"/>
    </location>
</feature>
<keyword evidence="7 9" id="KW-1133">Transmembrane helix</keyword>
<dbReference type="SUPFAM" id="SSF144091">
    <property type="entry name" value="Rhomboid-like"/>
    <property type="match status" value="1"/>
</dbReference>
<comment type="catalytic activity">
    <reaction evidence="1">
        <text>Cleaves type-1 transmembrane domains using a catalytic dyad composed of serine and histidine that are contributed by different transmembrane domains.</text>
        <dbReference type="EC" id="3.4.21.105"/>
    </reaction>
</comment>
<comment type="similarity">
    <text evidence="3">Belongs to the peptidase S54 family.</text>
</comment>
<dbReference type="PANTHER" id="PTHR43731">
    <property type="entry name" value="RHOMBOID PROTEASE"/>
    <property type="match status" value="1"/>
</dbReference>
<evidence type="ECO:0000256" key="1">
    <source>
        <dbReference type="ARBA" id="ARBA00000156"/>
    </source>
</evidence>
<evidence type="ECO:0000256" key="2">
    <source>
        <dbReference type="ARBA" id="ARBA00004141"/>
    </source>
</evidence>
<organism evidence="11 12">
    <name type="scientific">Bemisia tabaci</name>
    <name type="common">Sweetpotato whitefly</name>
    <name type="synonym">Aleurodes tabaci</name>
    <dbReference type="NCBI Taxonomy" id="7038"/>
    <lineage>
        <taxon>Eukaryota</taxon>
        <taxon>Metazoa</taxon>
        <taxon>Ecdysozoa</taxon>
        <taxon>Arthropoda</taxon>
        <taxon>Hexapoda</taxon>
        <taxon>Insecta</taxon>
        <taxon>Pterygota</taxon>
        <taxon>Neoptera</taxon>
        <taxon>Paraneoptera</taxon>
        <taxon>Hemiptera</taxon>
        <taxon>Sternorrhyncha</taxon>
        <taxon>Aleyrodoidea</taxon>
        <taxon>Aleyrodidae</taxon>
        <taxon>Aleyrodinae</taxon>
        <taxon>Bemisia</taxon>
    </lineage>
</organism>
<reference evidence="11" key="1">
    <citation type="submission" date="2021-12" db="EMBL/GenBank/DDBJ databases">
        <authorList>
            <person name="King R."/>
        </authorList>
    </citation>
    <scope>NUCLEOTIDE SEQUENCE</scope>
</reference>
<evidence type="ECO:0000313" key="11">
    <source>
        <dbReference type="EMBL" id="CAH0393236.1"/>
    </source>
</evidence>
<evidence type="ECO:0000313" key="12">
    <source>
        <dbReference type="Proteomes" id="UP001152759"/>
    </source>
</evidence>
<evidence type="ECO:0000256" key="8">
    <source>
        <dbReference type="ARBA" id="ARBA00023136"/>
    </source>
</evidence>
<dbReference type="Gene3D" id="1.20.1540.10">
    <property type="entry name" value="Rhomboid-like"/>
    <property type="match status" value="1"/>
</dbReference>
<accession>A0A9P0AHW7</accession>
<dbReference type="EC" id="3.4.21.105" evidence="4"/>
<evidence type="ECO:0000259" key="10">
    <source>
        <dbReference type="Pfam" id="PF01694"/>
    </source>
</evidence>
<dbReference type="InterPro" id="IPR035952">
    <property type="entry name" value="Rhomboid-like_sf"/>
</dbReference>
<dbReference type="FunFam" id="1.20.1540.10:FF:000012">
    <property type="entry name" value="Rhomboid family protein"/>
    <property type="match status" value="1"/>
</dbReference>
<dbReference type="InterPro" id="IPR022764">
    <property type="entry name" value="Peptidase_S54_rhomboid_dom"/>
</dbReference>
<dbReference type="GO" id="GO:0004252">
    <property type="term" value="F:serine-type endopeptidase activity"/>
    <property type="evidence" value="ECO:0007669"/>
    <property type="project" value="InterPro"/>
</dbReference>
<dbReference type="AlphaFoldDB" id="A0A9P0AHW7"/>
<evidence type="ECO:0000256" key="6">
    <source>
        <dbReference type="ARBA" id="ARBA00022801"/>
    </source>
</evidence>
<keyword evidence="5 9" id="KW-0812">Transmembrane</keyword>
<dbReference type="Pfam" id="PF01694">
    <property type="entry name" value="Rhomboid"/>
    <property type="match status" value="1"/>
</dbReference>
<dbReference type="InterPro" id="IPR050925">
    <property type="entry name" value="Rhomboid_protease_S54"/>
</dbReference>
<feature type="domain" description="Peptidase S54 rhomboid" evidence="10">
    <location>
        <begin position="180"/>
        <end position="319"/>
    </location>
</feature>
<name>A0A9P0AHW7_BEMTA</name>
<keyword evidence="12" id="KW-1185">Reference proteome</keyword>
<dbReference type="PANTHER" id="PTHR43731:SF14">
    <property type="entry name" value="PRESENILIN-ASSOCIATED RHOMBOID-LIKE PROTEIN, MITOCHONDRIAL"/>
    <property type="match status" value="1"/>
</dbReference>
<dbReference type="EMBL" id="OU963868">
    <property type="protein sequence ID" value="CAH0393236.1"/>
    <property type="molecule type" value="Genomic_DNA"/>
</dbReference>
<evidence type="ECO:0000256" key="9">
    <source>
        <dbReference type="SAM" id="Phobius"/>
    </source>
</evidence>
<dbReference type="GO" id="GO:0006465">
    <property type="term" value="P:signal peptide processing"/>
    <property type="evidence" value="ECO:0007669"/>
    <property type="project" value="TreeGrafter"/>
</dbReference>
<dbReference type="KEGG" id="btab:109034066"/>
<keyword evidence="8 9" id="KW-0472">Membrane</keyword>
<comment type="subcellular location">
    <subcellularLocation>
        <location evidence="2">Membrane</location>
        <topology evidence="2">Multi-pass membrane protein</topology>
    </subcellularLocation>
</comment>
<protein>
    <recommendedName>
        <fullName evidence="4">rhomboid protease</fullName>
        <ecNumber evidence="4">3.4.21.105</ecNumber>
    </recommendedName>
</protein>
<keyword evidence="6" id="KW-0378">Hydrolase</keyword>
<gene>
    <name evidence="11" type="ORF">BEMITA_LOCUS11660</name>
</gene>
<feature type="transmembrane region" description="Helical" evidence="9">
    <location>
        <begin position="270"/>
        <end position="291"/>
    </location>
</feature>
<feature type="transmembrane region" description="Helical" evidence="9">
    <location>
        <begin position="219"/>
        <end position="237"/>
    </location>
</feature>
<feature type="transmembrane region" description="Helical" evidence="9">
    <location>
        <begin position="79"/>
        <end position="98"/>
    </location>
</feature>
<feature type="transmembrane region" description="Helical" evidence="9">
    <location>
        <begin position="243"/>
        <end position="263"/>
    </location>
</feature>
<evidence type="ECO:0000256" key="7">
    <source>
        <dbReference type="ARBA" id="ARBA00022989"/>
    </source>
</evidence>
<feature type="transmembrane region" description="Helical" evidence="9">
    <location>
        <begin position="303"/>
        <end position="322"/>
    </location>
</feature>